<dbReference type="GO" id="GO:0005886">
    <property type="term" value="C:plasma membrane"/>
    <property type="evidence" value="ECO:0007669"/>
    <property type="project" value="TreeGrafter"/>
</dbReference>
<organism evidence="2 3">
    <name type="scientific">Apostasia shenzhenica</name>
    <dbReference type="NCBI Taxonomy" id="1088818"/>
    <lineage>
        <taxon>Eukaryota</taxon>
        <taxon>Viridiplantae</taxon>
        <taxon>Streptophyta</taxon>
        <taxon>Embryophyta</taxon>
        <taxon>Tracheophyta</taxon>
        <taxon>Spermatophyta</taxon>
        <taxon>Magnoliopsida</taxon>
        <taxon>Liliopsida</taxon>
        <taxon>Asparagales</taxon>
        <taxon>Orchidaceae</taxon>
        <taxon>Apostasioideae</taxon>
        <taxon>Apostasia</taxon>
    </lineage>
</organism>
<dbReference type="PANTHER" id="PTHR31414:SF15">
    <property type="entry name" value="PLASMA MEMBRANE FUSION PROTEIN"/>
    <property type="match status" value="1"/>
</dbReference>
<feature type="transmembrane region" description="Helical" evidence="1">
    <location>
        <begin position="207"/>
        <end position="226"/>
    </location>
</feature>
<gene>
    <name evidence="2" type="ORF">AXF42_Ash019860</name>
</gene>
<evidence type="ECO:0000313" key="3">
    <source>
        <dbReference type="Proteomes" id="UP000236161"/>
    </source>
</evidence>
<keyword evidence="1" id="KW-0472">Membrane</keyword>
<feature type="transmembrane region" description="Helical" evidence="1">
    <location>
        <begin position="442"/>
        <end position="462"/>
    </location>
</feature>
<dbReference type="AlphaFoldDB" id="A0A2H9ZX21"/>
<dbReference type="EMBL" id="KZ453045">
    <property type="protein sequence ID" value="PKA47849.1"/>
    <property type="molecule type" value="Genomic_DNA"/>
</dbReference>
<dbReference type="GO" id="GO:0009506">
    <property type="term" value="C:plasmodesma"/>
    <property type="evidence" value="ECO:0007669"/>
    <property type="project" value="TreeGrafter"/>
</dbReference>
<protein>
    <submittedName>
        <fullName evidence="2">Uncharacterized protein</fullName>
    </submittedName>
</protein>
<keyword evidence="3" id="KW-1185">Reference proteome</keyword>
<keyword evidence="1" id="KW-1133">Transmembrane helix</keyword>
<name>A0A2H9ZX21_9ASPA</name>
<feature type="transmembrane region" description="Helical" evidence="1">
    <location>
        <begin position="54"/>
        <end position="76"/>
    </location>
</feature>
<evidence type="ECO:0000313" key="2">
    <source>
        <dbReference type="EMBL" id="PKA47849.1"/>
    </source>
</evidence>
<reference evidence="2 3" key="1">
    <citation type="journal article" date="2017" name="Nature">
        <title>The Apostasia genome and the evolution of orchids.</title>
        <authorList>
            <person name="Zhang G.Q."/>
            <person name="Liu K.W."/>
            <person name="Li Z."/>
            <person name="Lohaus R."/>
            <person name="Hsiao Y.Y."/>
            <person name="Niu S.C."/>
            <person name="Wang J.Y."/>
            <person name="Lin Y.C."/>
            <person name="Xu Q."/>
            <person name="Chen L.J."/>
            <person name="Yoshida K."/>
            <person name="Fujiwara S."/>
            <person name="Wang Z.W."/>
            <person name="Zhang Y.Q."/>
            <person name="Mitsuda N."/>
            <person name="Wang M."/>
            <person name="Liu G.H."/>
            <person name="Pecoraro L."/>
            <person name="Huang H.X."/>
            <person name="Xiao X.J."/>
            <person name="Lin M."/>
            <person name="Wu X.Y."/>
            <person name="Wu W.L."/>
            <person name="Chen Y.Y."/>
            <person name="Chang S.B."/>
            <person name="Sakamoto S."/>
            <person name="Ohme-Takagi M."/>
            <person name="Yagi M."/>
            <person name="Zeng S.J."/>
            <person name="Shen C.Y."/>
            <person name="Yeh C.M."/>
            <person name="Luo Y.B."/>
            <person name="Tsai W.C."/>
            <person name="Van de Peer Y."/>
            <person name="Liu Z.J."/>
        </authorList>
    </citation>
    <scope>NUCLEOTIDE SEQUENCE [LARGE SCALE GENOMIC DNA]</scope>
    <source>
        <strain evidence="3">cv. Shenzhen</strain>
        <tissue evidence="2">Stem</tissue>
    </source>
</reference>
<evidence type="ECO:0000256" key="1">
    <source>
        <dbReference type="SAM" id="Phobius"/>
    </source>
</evidence>
<sequence>MADNLSFKLSADNSPFILAAQRTLRPDPTNGYEYYRGGWNMSDEHYIASASVDAIPFFGVAIAWILVMGLAFLIACCCRCCCRRHRNRSYSHACHSFSLTLVILLTITTIIGCIILYNGQGNFHNSAANMLGYLNDQSNFVVQNLKNISEEMAGSKKIKVGEVFLPADLRTQIDEITMKLSTSTDKLASSTTETFKEVDNLLSKLRLYMSITAAVMLVLAIFGFLFSILGLQVLVYGLVFIGWILVAVMLALSGIFLFIHNVVGDTCVAMDEWVARPQAHTALDDIFPCVDQATANETFSRSRAITFELVDMVNGFIVNGSNPPLNVNQSGPLVPLLCNPYEPDLRQRKCLSSEVSFDKAPQVWKGFICNTKVISGNEICSSAGRITQSTYGEMTSAASFGRGLYLHTPFIVKLEDCSFARETFSAIGTDYCPAFERSTKEMFAGLVVVAVAVMLSVVLWMVHVRQRKLRDYSRNYITQESPLIAGGRL</sequence>
<feature type="transmembrane region" description="Helical" evidence="1">
    <location>
        <begin position="233"/>
        <end position="259"/>
    </location>
</feature>
<dbReference type="OrthoDB" id="1937321at2759"/>
<accession>A0A2H9ZX21</accession>
<dbReference type="PANTHER" id="PTHR31414">
    <property type="entry name" value="TRANSMEMBRANE PROTEIN DDB_G0292058"/>
    <property type="match status" value="1"/>
</dbReference>
<dbReference type="InterPro" id="IPR040283">
    <property type="entry name" value="DDB_G0292058-like"/>
</dbReference>
<proteinExistence type="predicted"/>
<dbReference type="Proteomes" id="UP000236161">
    <property type="component" value="Unassembled WGS sequence"/>
</dbReference>
<keyword evidence="1" id="KW-0812">Transmembrane</keyword>
<feature type="transmembrane region" description="Helical" evidence="1">
    <location>
        <begin position="97"/>
        <end position="117"/>
    </location>
</feature>
<dbReference type="STRING" id="1088818.A0A2H9ZX21"/>